<keyword evidence="3" id="KW-0233">DNA recombination</keyword>
<dbReference type="InterPro" id="IPR004107">
    <property type="entry name" value="Integrase_SAM-like_N"/>
</dbReference>
<organism evidence="7 8">
    <name type="scientific">Gryllotalpicola kribbensis</name>
    <dbReference type="NCBI Taxonomy" id="993084"/>
    <lineage>
        <taxon>Bacteria</taxon>
        <taxon>Bacillati</taxon>
        <taxon>Actinomycetota</taxon>
        <taxon>Actinomycetes</taxon>
        <taxon>Micrococcales</taxon>
        <taxon>Microbacteriaceae</taxon>
        <taxon>Gryllotalpicola</taxon>
    </lineage>
</organism>
<dbReference type="Gene3D" id="1.10.150.130">
    <property type="match status" value="1"/>
</dbReference>
<evidence type="ECO:0008006" key="9">
    <source>
        <dbReference type="Google" id="ProtNLM"/>
    </source>
</evidence>
<name>A0ABP8ANX0_9MICO</name>
<accession>A0ABP8ANX0</accession>
<dbReference type="Proteomes" id="UP001500213">
    <property type="component" value="Unassembled WGS sequence"/>
</dbReference>
<evidence type="ECO:0000259" key="6">
    <source>
        <dbReference type="PROSITE" id="PS51900"/>
    </source>
</evidence>
<dbReference type="InterPro" id="IPR010998">
    <property type="entry name" value="Integrase_recombinase_N"/>
</dbReference>
<sequence>MEEELEILAPERGQNANVALSGRIDRRVELLGKAIAHNTRRNYENQLRQLDRFAESVGLDPLDPVCVADWIVDRVDRCGAKPTTISSMLSAVRWRAEERGVPSPTLSAGVRRVVAGLRRETAGTFSIDEARAITLPELEELLGTCAAGRPIDIRDQALLLLLFGSAIRRGAASELLVSDARLTADGYLLRLRRGKTDQYGHGTDIAVARGTRQLTDPRGALEAWLALIPGATPQSPLFRQMTKGGRILEDRLGGQSIDRMLKRRAVRAGISLSSLSPHGLRAGHASTAFANGVPLDRIQRQLDHASSGTTARYVRGQQALDQTSAKGLGL</sequence>
<feature type="domain" description="Tyr recombinase" evidence="5">
    <location>
        <begin position="128"/>
        <end position="327"/>
    </location>
</feature>
<evidence type="ECO:0000256" key="3">
    <source>
        <dbReference type="ARBA" id="ARBA00023172"/>
    </source>
</evidence>
<protein>
    <recommendedName>
        <fullName evidence="9">Integrase</fullName>
    </recommendedName>
</protein>
<feature type="domain" description="Core-binding (CB)" evidence="6">
    <location>
        <begin position="18"/>
        <end position="100"/>
    </location>
</feature>
<dbReference type="InterPro" id="IPR013762">
    <property type="entry name" value="Integrase-like_cat_sf"/>
</dbReference>
<comment type="caution">
    <text evidence="7">The sequence shown here is derived from an EMBL/GenBank/DDBJ whole genome shotgun (WGS) entry which is preliminary data.</text>
</comment>
<evidence type="ECO:0000256" key="4">
    <source>
        <dbReference type="PROSITE-ProRule" id="PRU01248"/>
    </source>
</evidence>
<dbReference type="InterPro" id="IPR052925">
    <property type="entry name" value="Phage_Integrase-like_Recomb"/>
</dbReference>
<evidence type="ECO:0000313" key="7">
    <source>
        <dbReference type="EMBL" id="GAA4187080.1"/>
    </source>
</evidence>
<dbReference type="InterPro" id="IPR044068">
    <property type="entry name" value="CB"/>
</dbReference>
<evidence type="ECO:0000256" key="2">
    <source>
        <dbReference type="ARBA" id="ARBA00023125"/>
    </source>
</evidence>
<keyword evidence="8" id="KW-1185">Reference proteome</keyword>
<dbReference type="PROSITE" id="PS51898">
    <property type="entry name" value="TYR_RECOMBINASE"/>
    <property type="match status" value="1"/>
</dbReference>
<dbReference type="EMBL" id="BAABBX010000009">
    <property type="protein sequence ID" value="GAA4187080.1"/>
    <property type="molecule type" value="Genomic_DNA"/>
</dbReference>
<proteinExistence type="predicted"/>
<keyword evidence="2 4" id="KW-0238">DNA-binding</keyword>
<gene>
    <name evidence="7" type="ORF">GCM10022288_11550</name>
</gene>
<dbReference type="Pfam" id="PF02899">
    <property type="entry name" value="Phage_int_SAM_1"/>
    <property type="match status" value="1"/>
</dbReference>
<dbReference type="RefSeq" id="WP_344774769.1">
    <property type="nucleotide sequence ID" value="NZ_BAABBX010000009.1"/>
</dbReference>
<evidence type="ECO:0000256" key="1">
    <source>
        <dbReference type="ARBA" id="ARBA00022908"/>
    </source>
</evidence>
<dbReference type="SUPFAM" id="SSF56349">
    <property type="entry name" value="DNA breaking-rejoining enzymes"/>
    <property type="match status" value="1"/>
</dbReference>
<keyword evidence="1" id="KW-0229">DNA integration</keyword>
<evidence type="ECO:0000313" key="8">
    <source>
        <dbReference type="Proteomes" id="UP001500213"/>
    </source>
</evidence>
<dbReference type="InterPro" id="IPR002104">
    <property type="entry name" value="Integrase_catalytic"/>
</dbReference>
<reference evidence="8" key="1">
    <citation type="journal article" date="2019" name="Int. J. Syst. Evol. Microbiol.">
        <title>The Global Catalogue of Microorganisms (GCM) 10K type strain sequencing project: providing services to taxonomists for standard genome sequencing and annotation.</title>
        <authorList>
            <consortium name="The Broad Institute Genomics Platform"/>
            <consortium name="The Broad Institute Genome Sequencing Center for Infectious Disease"/>
            <person name="Wu L."/>
            <person name="Ma J."/>
        </authorList>
    </citation>
    <scope>NUCLEOTIDE SEQUENCE [LARGE SCALE GENOMIC DNA]</scope>
    <source>
        <strain evidence="8">JCM 17593</strain>
    </source>
</reference>
<evidence type="ECO:0000259" key="5">
    <source>
        <dbReference type="PROSITE" id="PS51898"/>
    </source>
</evidence>
<dbReference type="PANTHER" id="PTHR34605">
    <property type="entry name" value="PHAGE_INTEGRASE DOMAIN-CONTAINING PROTEIN"/>
    <property type="match status" value="1"/>
</dbReference>
<dbReference type="InterPro" id="IPR011010">
    <property type="entry name" value="DNA_brk_join_enz"/>
</dbReference>
<dbReference type="Gene3D" id="1.10.443.10">
    <property type="entry name" value="Intergrase catalytic core"/>
    <property type="match status" value="1"/>
</dbReference>
<dbReference type="Pfam" id="PF00589">
    <property type="entry name" value="Phage_integrase"/>
    <property type="match status" value="1"/>
</dbReference>
<dbReference type="PANTHER" id="PTHR34605:SF3">
    <property type="entry name" value="P CELL-TYPE AGGLUTINATION PROTEIN MAP4-LIKE-RELATED"/>
    <property type="match status" value="1"/>
</dbReference>
<dbReference type="PROSITE" id="PS51900">
    <property type="entry name" value="CB"/>
    <property type="match status" value="1"/>
</dbReference>
<dbReference type="SUPFAM" id="SSF47823">
    <property type="entry name" value="lambda integrase-like, N-terminal domain"/>
    <property type="match status" value="1"/>
</dbReference>